<sequence>MIIKAEIITQPYSGEFTEKIYDIPNKWTSQDWTWIKFSNNDLTEWCGNFRGFPREVAVSKKHSCVLVLTSDYLFNLDCISGELTEYEYQPQYQSLTVSPSGDFILADYYEIKIIKSTLTERKHVVSPIKMDLIKFHKWSNNKLSISCEEFLSWNHVELELDGKTFEVSVKD</sequence>
<keyword evidence="2" id="KW-1185">Reference proteome</keyword>
<proteinExistence type="predicted"/>
<evidence type="ECO:0000313" key="2">
    <source>
        <dbReference type="Proteomes" id="UP000181936"/>
    </source>
</evidence>
<protein>
    <submittedName>
        <fullName evidence="1">Uncharacterized protein</fullName>
    </submittedName>
</protein>
<dbReference type="OrthoDB" id="2082687at2"/>
<dbReference type="Proteomes" id="UP000181936">
    <property type="component" value="Chromosome"/>
</dbReference>
<dbReference type="KEGG" id="bwh:A9C19_17905"/>
<accession>A0A1L3MVU3</accession>
<gene>
    <name evidence="1" type="ORF">A9C19_17905</name>
</gene>
<reference evidence="1 2" key="1">
    <citation type="journal article" date="2016" name="Sci. Rep.">
        <title>Complete genome sequence and transcriptomic analysis of a novel marine strain Bacillus weihaiensis reveals the mechanism of brown algae degradation.</title>
        <authorList>
            <person name="Zhu Y."/>
            <person name="Chen P."/>
            <person name="Bao Y."/>
            <person name="Men Y."/>
            <person name="Zeng Y."/>
            <person name="Yang J."/>
            <person name="Sun J."/>
            <person name="Sun Y."/>
        </authorList>
    </citation>
    <scope>NUCLEOTIDE SEQUENCE [LARGE SCALE GENOMIC DNA]</scope>
    <source>
        <strain evidence="1 2">Alg07</strain>
    </source>
</reference>
<dbReference type="STRING" id="1547283.A9C19_17905"/>
<name>A0A1L3MVU3_9BACI</name>
<dbReference type="EMBL" id="CP016020">
    <property type="protein sequence ID" value="APH06454.1"/>
    <property type="molecule type" value="Genomic_DNA"/>
</dbReference>
<evidence type="ECO:0000313" key="1">
    <source>
        <dbReference type="EMBL" id="APH06454.1"/>
    </source>
</evidence>
<organism evidence="1 2">
    <name type="scientific">Bacillus weihaiensis</name>
    <dbReference type="NCBI Taxonomy" id="1547283"/>
    <lineage>
        <taxon>Bacteria</taxon>
        <taxon>Bacillati</taxon>
        <taxon>Bacillota</taxon>
        <taxon>Bacilli</taxon>
        <taxon>Bacillales</taxon>
        <taxon>Bacillaceae</taxon>
        <taxon>Bacillus</taxon>
    </lineage>
</organism>
<dbReference type="RefSeq" id="WP_072581255.1">
    <property type="nucleotide sequence ID" value="NZ_CP016020.1"/>
</dbReference>
<dbReference type="AlphaFoldDB" id="A0A1L3MVU3"/>